<comment type="catalytic activity">
    <reaction evidence="11 12">
        <text>phosphoenolpyruvate + UDP-N-acetyl-alpha-D-glucosamine = UDP-N-acetyl-3-O-(1-carboxyvinyl)-alpha-D-glucosamine + phosphate</text>
        <dbReference type="Rhea" id="RHEA:18681"/>
        <dbReference type="ChEBI" id="CHEBI:43474"/>
        <dbReference type="ChEBI" id="CHEBI:57705"/>
        <dbReference type="ChEBI" id="CHEBI:58702"/>
        <dbReference type="ChEBI" id="CHEBI:68483"/>
        <dbReference type="EC" id="2.5.1.7"/>
    </reaction>
</comment>
<dbReference type="PANTHER" id="PTHR43783">
    <property type="entry name" value="UDP-N-ACETYLGLUCOSAMINE 1-CARBOXYVINYLTRANSFERASE"/>
    <property type="match status" value="1"/>
</dbReference>
<dbReference type="UniPathway" id="UPA00219"/>
<comment type="subcellular location">
    <subcellularLocation>
        <location evidence="1 12">Cytoplasm</location>
    </subcellularLocation>
</comment>
<dbReference type="STRING" id="1423811.FC72_GL000299"/>
<dbReference type="PATRIC" id="fig|1423811.3.peg.299"/>
<dbReference type="Proteomes" id="UP000050929">
    <property type="component" value="Unassembled WGS sequence"/>
</dbReference>
<keyword evidence="5 12" id="KW-0808">Transferase</keyword>
<evidence type="ECO:0000259" key="13">
    <source>
        <dbReference type="Pfam" id="PF00275"/>
    </source>
</evidence>
<dbReference type="Gene3D" id="3.65.10.10">
    <property type="entry name" value="Enolpyruvate transferase domain"/>
    <property type="match status" value="2"/>
</dbReference>
<keyword evidence="4 12" id="KW-0132">Cell division</keyword>
<feature type="active site" description="Proton donor" evidence="12">
    <location>
        <position position="119"/>
    </location>
</feature>
<evidence type="ECO:0000256" key="6">
    <source>
        <dbReference type="ARBA" id="ARBA00022960"/>
    </source>
</evidence>
<dbReference type="SUPFAM" id="SSF55205">
    <property type="entry name" value="EPT/RTPC-like"/>
    <property type="match status" value="1"/>
</dbReference>
<dbReference type="RefSeq" id="WP_057765677.1">
    <property type="nucleotide sequence ID" value="NZ_AZDG01000010.1"/>
</dbReference>
<dbReference type="AlphaFoldDB" id="A0A0R1J029"/>
<evidence type="ECO:0000256" key="12">
    <source>
        <dbReference type="HAMAP-Rule" id="MF_00111"/>
    </source>
</evidence>
<dbReference type="GO" id="GO:0051301">
    <property type="term" value="P:cell division"/>
    <property type="evidence" value="ECO:0007669"/>
    <property type="project" value="UniProtKB-KW"/>
</dbReference>
<dbReference type="HAMAP" id="MF_00111">
    <property type="entry name" value="MurA"/>
    <property type="match status" value="1"/>
</dbReference>
<feature type="binding site" evidence="12">
    <location>
        <position position="95"/>
    </location>
    <ligand>
        <name>UDP-N-acetyl-alpha-D-glucosamine</name>
        <dbReference type="ChEBI" id="CHEBI:57705"/>
    </ligand>
</feature>
<evidence type="ECO:0000256" key="3">
    <source>
        <dbReference type="ARBA" id="ARBA00022490"/>
    </source>
</evidence>
<reference evidence="14 15" key="1">
    <citation type="journal article" date="2015" name="Genome Announc.">
        <title>Expanding the biotechnology potential of lactobacilli through comparative genomics of 213 strains and associated genera.</title>
        <authorList>
            <person name="Sun Z."/>
            <person name="Harris H.M."/>
            <person name="McCann A."/>
            <person name="Guo C."/>
            <person name="Argimon S."/>
            <person name="Zhang W."/>
            <person name="Yang X."/>
            <person name="Jeffery I.B."/>
            <person name="Cooney J.C."/>
            <person name="Kagawa T.F."/>
            <person name="Liu W."/>
            <person name="Song Y."/>
            <person name="Salvetti E."/>
            <person name="Wrobel A."/>
            <person name="Rasinkangas P."/>
            <person name="Parkhill J."/>
            <person name="Rea M.C."/>
            <person name="O'Sullivan O."/>
            <person name="Ritari J."/>
            <person name="Douillard F.P."/>
            <person name="Paul Ross R."/>
            <person name="Yang R."/>
            <person name="Briner A.E."/>
            <person name="Felis G.E."/>
            <person name="de Vos W.M."/>
            <person name="Barrangou R."/>
            <person name="Klaenhammer T.R."/>
            <person name="Caufield P.W."/>
            <person name="Cui Y."/>
            <person name="Zhang H."/>
            <person name="O'Toole P.W."/>
        </authorList>
    </citation>
    <scope>NUCLEOTIDE SEQUENCE [LARGE SCALE GENOMIC DNA]</scope>
    <source>
        <strain evidence="14 15">DSM 20183</strain>
    </source>
</reference>
<comment type="caution">
    <text evidence="12">Lacks conserved residue(s) required for the propagation of feature annotation.</text>
</comment>
<evidence type="ECO:0000256" key="7">
    <source>
        <dbReference type="ARBA" id="ARBA00022984"/>
    </source>
</evidence>
<dbReference type="InterPro" id="IPR050068">
    <property type="entry name" value="MurA_subfamily"/>
</dbReference>
<dbReference type="GO" id="GO:0019277">
    <property type="term" value="P:UDP-N-acetylgalactosamine biosynthetic process"/>
    <property type="evidence" value="ECO:0007669"/>
    <property type="project" value="InterPro"/>
</dbReference>
<dbReference type="GO" id="GO:0009252">
    <property type="term" value="P:peptidoglycan biosynthetic process"/>
    <property type="evidence" value="ECO:0007669"/>
    <property type="project" value="UniProtKB-UniRule"/>
</dbReference>
<evidence type="ECO:0000256" key="4">
    <source>
        <dbReference type="ARBA" id="ARBA00022618"/>
    </source>
</evidence>
<organism evidence="14 15">
    <name type="scientific">Companilactobacillus tucceti DSM 20183</name>
    <dbReference type="NCBI Taxonomy" id="1423811"/>
    <lineage>
        <taxon>Bacteria</taxon>
        <taxon>Bacillati</taxon>
        <taxon>Bacillota</taxon>
        <taxon>Bacilli</taxon>
        <taxon>Lactobacillales</taxon>
        <taxon>Lactobacillaceae</taxon>
        <taxon>Companilactobacillus</taxon>
    </lineage>
</organism>
<evidence type="ECO:0000256" key="11">
    <source>
        <dbReference type="ARBA" id="ARBA00047527"/>
    </source>
</evidence>
<dbReference type="OrthoDB" id="9803760at2"/>
<dbReference type="EMBL" id="AZDG01000010">
    <property type="protein sequence ID" value="KRK64572.1"/>
    <property type="molecule type" value="Genomic_DNA"/>
</dbReference>
<keyword evidence="6 12" id="KW-0133">Cell shape</keyword>
<evidence type="ECO:0000313" key="14">
    <source>
        <dbReference type="EMBL" id="KRK64572.1"/>
    </source>
</evidence>
<dbReference type="GO" id="GO:0071555">
    <property type="term" value="P:cell wall organization"/>
    <property type="evidence" value="ECO:0007669"/>
    <property type="project" value="UniProtKB-KW"/>
</dbReference>
<accession>A0A0R1J029</accession>
<dbReference type="InterPro" id="IPR005750">
    <property type="entry name" value="UDP_GlcNAc_COvinyl_MurA"/>
</dbReference>
<gene>
    <name evidence="12" type="primary">murA</name>
    <name evidence="14" type="ORF">FC72_GL000299</name>
</gene>
<dbReference type="GO" id="GO:0008760">
    <property type="term" value="F:UDP-N-acetylglucosamine 1-carboxyvinyltransferase activity"/>
    <property type="evidence" value="ECO:0007669"/>
    <property type="project" value="UniProtKB-UniRule"/>
</dbReference>
<dbReference type="InterPro" id="IPR036968">
    <property type="entry name" value="Enolpyruvate_Tfrase_sf"/>
</dbReference>
<evidence type="ECO:0000256" key="1">
    <source>
        <dbReference type="ARBA" id="ARBA00004496"/>
    </source>
</evidence>
<dbReference type="InterPro" id="IPR001986">
    <property type="entry name" value="Enolpyruvate_Tfrase_dom"/>
</dbReference>
<evidence type="ECO:0000313" key="15">
    <source>
        <dbReference type="Proteomes" id="UP000050929"/>
    </source>
</evidence>
<evidence type="ECO:0000256" key="8">
    <source>
        <dbReference type="ARBA" id="ARBA00023306"/>
    </source>
</evidence>
<keyword evidence="7 12" id="KW-0573">Peptidoglycan synthesis</keyword>
<comment type="pathway">
    <text evidence="2 12">Cell wall biogenesis; peptidoglycan biosynthesis.</text>
</comment>
<evidence type="ECO:0000256" key="5">
    <source>
        <dbReference type="ARBA" id="ARBA00022679"/>
    </source>
</evidence>
<keyword evidence="12" id="KW-0670">Pyruvate</keyword>
<feature type="modified residue" description="2-(S-cysteinyl)pyruvic acid O-phosphothioketal" evidence="12">
    <location>
        <position position="119"/>
    </location>
</feature>
<keyword evidence="8 12" id="KW-0131">Cell cycle</keyword>
<dbReference type="NCBIfam" id="NF006873">
    <property type="entry name" value="PRK09369.1"/>
    <property type="match status" value="1"/>
</dbReference>
<dbReference type="Pfam" id="PF00275">
    <property type="entry name" value="EPSP_synthase"/>
    <property type="match status" value="1"/>
</dbReference>
<dbReference type="GO" id="GO:0008360">
    <property type="term" value="P:regulation of cell shape"/>
    <property type="evidence" value="ECO:0007669"/>
    <property type="project" value="UniProtKB-KW"/>
</dbReference>
<dbReference type="FunFam" id="3.65.10.10:FF:000001">
    <property type="entry name" value="UDP-N-acetylglucosamine 1-carboxyvinyltransferase"/>
    <property type="match status" value="1"/>
</dbReference>
<dbReference type="EC" id="2.5.1.7" evidence="12"/>
<feature type="binding site" evidence="12">
    <location>
        <position position="329"/>
    </location>
    <ligand>
        <name>UDP-N-acetyl-alpha-D-glucosamine</name>
        <dbReference type="ChEBI" id="CHEBI:57705"/>
    </ligand>
</feature>
<comment type="caution">
    <text evidence="14">The sequence shown here is derived from an EMBL/GenBank/DDBJ whole genome shotgun (WGS) entry which is preliminary data.</text>
</comment>
<keyword evidence="3 12" id="KW-0963">Cytoplasm</keyword>
<dbReference type="CDD" id="cd01555">
    <property type="entry name" value="UdpNAET"/>
    <property type="match status" value="1"/>
</dbReference>
<feature type="binding site" evidence="12">
    <location>
        <position position="307"/>
    </location>
    <ligand>
        <name>UDP-N-acetyl-alpha-D-glucosamine</name>
        <dbReference type="ChEBI" id="CHEBI:57705"/>
    </ligand>
</feature>
<comment type="function">
    <text evidence="12">Cell wall formation. Adds enolpyruvyl to UDP-N-acetylglucosamine.</text>
</comment>
<keyword evidence="15" id="KW-1185">Reference proteome</keyword>
<feature type="domain" description="Enolpyruvate transferase" evidence="13">
    <location>
        <begin position="6"/>
        <end position="408"/>
    </location>
</feature>
<dbReference type="PANTHER" id="PTHR43783:SF1">
    <property type="entry name" value="UDP-N-ACETYLGLUCOSAMINE 1-CARBOXYVINYLTRANSFERASE"/>
    <property type="match status" value="1"/>
</dbReference>
<evidence type="ECO:0000256" key="2">
    <source>
        <dbReference type="ARBA" id="ARBA00004752"/>
    </source>
</evidence>
<sequence>MQQIIVNGPSKLKGTVKIEGAKNAALPILAATLLASSGEVNLTNIPPLSDVITMTKMLRALGANVNFDEDNEVLTVDSSKGTLTTAPEDLVDKMRASIVVLGPLLARNKEAHVAMPGGCAIGSRPIDLHIKGLEAMGAEFQQNGGFIDAKTEGLKGTNIYLDFPSVGATQNIMMAAVLAEGETVIDNAAREPEIVDLANVLSKMGSDISGAGTNTIRIRGVKSLHGCEHSIMQDRIEAGTFMVAAAVTNGDIMIKDAIEAHNRPLISKLREMGVKIIESDEGIRVVGTDHLQPVDVKTLPHPGFPTDMQAQMTLVQLLSLGTTVMTETVFENRFMHFPEFGKMKADYKIEGNSVIMFGPAQLTGAKVSATDLRAAAALVLAGIVAEGETRVSNLQYLDRGYYHFTEKLRNLGANIRRVSIDKDGRENLVLHTVSSINKLA</sequence>
<feature type="binding site" evidence="12">
    <location>
        <begin position="124"/>
        <end position="128"/>
    </location>
    <ligand>
        <name>UDP-N-acetyl-alpha-D-glucosamine</name>
        <dbReference type="ChEBI" id="CHEBI:57705"/>
    </ligand>
</feature>
<evidence type="ECO:0000256" key="10">
    <source>
        <dbReference type="ARBA" id="ARBA00038367"/>
    </source>
</evidence>
<name>A0A0R1J029_9LACO</name>
<dbReference type="InterPro" id="IPR013792">
    <property type="entry name" value="RNA3'P_cycl/enolpyr_Trfase_a/b"/>
</dbReference>
<evidence type="ECO:0000256" key="9">
    <source>
        <dbReference type="ARBA" id="ARBA00023316"/>
    </source>
</evidence>
<protein>
    <recommendedName>
        <fullName evidence="12">UDP-N-acetylglucosamine 1-carboxyvinyltransferase</fullName>
        <ecNumber evidence="12">2.5.1.7</ecNumber>
    </recommendedName>
    <alternativeName>
        <fullName evidence="12">Enoylpyruvate transferase</fullName>
    </alternativeName>
    <alternativeName>
        <fullName evidence="12">UDP-N-acetylglucosamine enolpyruvyl transferase</fullName>
        <shortName evidence="12">EPT</shortName>
    </alternativeName>
</protein>
<feature type="binding site" evidence="12">
    <location>
        <begin position="22"/>
        <end position="23"/>
    </location>
    <ligand>
        <name>phosphoenolpyruvate</name>
        <dbReference type="ChEBI" id="CHEBI:58702"/>
    </ligand>
</feature>
<dbReference type="NCBIfam" id="TIGR01072">
    <property type="entry name" value="murA"/>
    <property type="match status" value="1"/>
</dbReference>
<keyword evidence="9 12" id="KW-0961">Cell wall biogenesis/degradation</keyword>
<dbReference type="GO" id="GO:0005737">
    <property type="term" value="C:cytoplasm"/>
    <property type="evidence" value="ECO:0007669"/>
    <property type="project" value="UniProtKB-SubCell"/>
</dbReference>
<proteinExistence type="inferred from homology"/>
<comment type="similarity">
    <text evidence="10 12">Belongs to the EPSP synthase family. MurA subfamily.</text>
</comment>